<comment type="caution">
    <text evidence="1">The sequence shown here is derived from an EMBL/GenBank/DDBJ whole genome shotgun (WGS) entry which is preliminary data.</text>
</comment>
<name>A0ABW4XWD3_9FLAO</name>
<protein>
    <submittedName>
        <fullName evidence="1">Uncharacterized protein</fullName>
    </submittedName>
</protein>
<evidence type="ECO:0000313" key="1">
    <source>
        <dbReference type="EMBL" id="MFD2098224.1"/>
    </source>
</evidence>
<reference evidence="2" key="1">
    <citation type="journal article" date="2019" name="Int. J. Syst. Evol. Microbiol.">
        <title>The Global Catalogue of Microorganisms (GCM) 10K type strain sequencing project: providing services to taxonomists for standard genome sequencing and annotation.</title>
        <authorList>
            <consortium name="The Broad Institute Genomics Platform"/>
            <consortium name="The Broad Institute Genome Sequencing Center for Infectious Disease"/>
            <person name="Wu L."/>
            <person name="Ma J."/>
        </authorList>
    </citation>
    <scope>NUCLEOTIDE SEQUENCE [LARGE SCALE GENOMIC DNA]</scope>
    <source>
        <strain evidence="2">JCM 3389</strain>
    </source>
</reference>
<dbReference type="EMBL" id="JBHUHU010000001">
    <property type="protein sequence ID" value="MFD2098224.1"/>
    <property type="molecule type" value="Genomic_DNA"/>
</dbReference>
<dbReference type="Proteomes" id="UP001597342">
    <property type="component" value="Unassembled WGS sequence"/>
</dbReference>
<accession>A0ABW4XWD3</accession>
<sequence length="41" mass="5045">MKENKLKGSIDQKDYVRSLRKIYNATIELELDYFDIRHMRL</sequence>
<proteinExistence type="predicted"/>
<evidence type="ECO:0000313" key="2">
    <source>
        <dbReference type="Proteomes" id="UP001597342"/>
    </source>
</evidence>
<dbReference type="RefSeq" id="WP_379828975.1">
    <property type="nucleotide sequence ID" value="NZ_JBHUHU010000001.1"/>
</dbReference>
<organism evidence="1 2">
    <name type="scientific">Flagellimonas iocasae</name>
    <dbReference type="NCBI Taxonomy" id="2055905"/>
    <lineage>
        <taxon>Bacteria</taxon>
        <taxon>Pseudomonadati</taxon>
        <taxon>Bacteroidota</taxon>
        <taxon>Flavobacteriia</taxon>
        <taxon>Flavobacteriales</taxon>
        <taxon>Flavobacteriaceae</taxon>
        <taxon>Flagellimonas</taxon>
    </lineage>
</organism>
<keyword evidence="2" id="KW-1185">Reference proteome</keyword>
<gene>
    <name evidence="1" type="ORF">ACFSJE_00470</name>
</gene>